<keyword evidence="1" id="KW-0812">Transmembrane</keyword>
<feature type="transmembrane region" description="Helical" evidence="1">
    <location>
        <begin position="163"/>
        <end position="184"/>
    </location>
</feature>
<accession>A0A6G1IYV3</accession>
<dbReference type="PANTHER" id="PTHR37013:SF3">
    <property type="entry name" value="INTEGRAL MEMBRANE PROTEIN (AFU_ORTHOLOGUE AFUA_1G05950)"/>
    <property type="match status" value="1"/>
</dbReference>
<dbReference type="InterPro" id="IPR056120">
    <property type="entry name" value="DUF7703"/>
</dbReference>
<dbReference type="EMBL" id="MU005584">
    <property type="protein sequence ID" value="KAF2683446.1"/>
    <property type="molecule type" value="Genomic_DNA"/>
</dbReference>
<evidence type="ECO:0000256" key="1">
    <source>
        <dbReference type="SAM" id="Phobius"/>
    </source>
</evidence>
<name>A0A6G1IYV3_9PLEO</name>
<feature type="domain" description="DUF7703" evidence="2">
    <location>
        <begin position="78"/>
        <end position="217"/>
    </location>
</feature>
<dbReference type="PANTHER" id="PTHR37013">
    <property type="entry name" value="INTEGRAL MEMBRANE PROTEIN (AFU_ORTHOLOGUE AFUA_1G05950)-RELATED"/>
    <property type="match status" value="1"/>
</dbReference>
<keyword evidence="1" id="KW-1133">Transmembrane helix</keyword>
<dbReference type="AlphaFoldDB" id="A0A6G1IYV3"/>
<feature type="transmembrane region" description="Helical" evidence="1">
    <location>
        <begin position="84"/>
        <end position="105"/>
    </location>
</feature>
<feature type="transmembrane region" description="Helical" evidence="1">
    <location>
        <begin position="125"/>
        <end position="143"/>
    </location>
</feature>
<keyword evidence="4" id="KW-1185">Reference proteome</keyword>
<evidence type="ECO:0000313" key="3">
    <source>
        <dbReference type="EMBL" id="KAF2683446.1"/>
    </source>
</evidence>
<sequence>MASGQSYGHNVQISCGISLLLTTFLGIALYNVIELTAPIFTTFKKIRGHYFCSLLVASWGIVPYVIGVYLKYFTLTSSDGRARWVLYMIIINGILCHVSGFVLIYGTISPNPKPYLRHFPIYEKLQVTVFFVQEVIISSLYVYKTSNLLRILSGIQARGTRLVMRHLILANVIIILLDISLLALEYAEHYDVEVSLKATVYSVKLKMEFSVLNGLVDLFHSGSREPSLSAQPGRTIQKTIPVLQTHL</sequence>
<dbReference type="Pfam" id="PF24802">
    <property type="entry name" value="DUF7703"/>
    <property type="match status" value="2"/>
</dbReference>
<feature type="domain" description="DUF7703" evidence="2">
    <location>
        <begin position="13"/>
        <end position="74"/>
    </location>
</feature>
<evidence type="ECO:0000313" key="4">
    <source>
        <dbReference type="Proteomes" id="UP000799291"/>
    </source>
</evidence>
<reference evidence="3" key="1">
    <citation type="journal article" date="2020" name="Stud. Mycol.">
        <title>101 Dothideomycetes genomes: a test case for predicting lifestyles and emergence of pathogens.</title>
        <authorList>
            <person name="Haridas S."/>
            <person name="Albert R."/>
            <person name="Binder M."/>
            <person name="Bloem J."/>
            <person name="Labutti K."/>
            <person name="Salamov A."/>
            <person name="Andreopoulos B."/>
            <person name="Baker S."/>
            <person name="Barry K."/>
            <person name="Bills G."/>
            <person name="Bluhm B."/>
            <person name="Cannon C."/>
            <person name="Castanera R."/>
            <person name="Culley D."/>
            <person name="Daum C."/>
            <person name="Ezra D."/>
            <person name="Gonzalez J."/>
            <person name="Henrissat B."/>
            <person name="Kuo A."/>
            <person name="Liang C."/>
            <person name="Lipzen A."/>
            <person name="Lutzoni F."/>
            <person name="Magnuson J."/>
            <person name="Mondo S."/>
            <person name="Nolan M."/>
            <person name="Ohm R."/>
            <person name="Pangilinan J."/>
            <person name="Park H.-J."/>
            <person name="Ramirez L."/>
            <person name="Alfaro M."/>
            <person name="Sun H."/>
            <person name="Tritt A."/>
            <person name="Yoshinaga Y."/>
            <person name="Zwiers L.-H."/>
            <person name="Turgeon B."/>
            <person name="Goodwin S."/>
            <person name="Spatafora J."/>
            <person name="Crous P."/>
            <person name="Grigoriev I."/>
        </authorList>
    </citation>
    <scope>NUCLEOTIDE SEQUENCE</scope>
    <source>
        <strain evidence="3">CBS 122367</strain>
    </source>
</reference>
<proteinExistence type="predicted"/>
<dbReference type="OrthoDB" id="405906at2759"/>
<keyword evidence="1" id="KW-0472">Membrane</keyword>
<protein>
    <recommendedName>
        <fullName evidence="2">DUF7703 domain-containing protein</fullName>
    </recommendedName>
</protein>
<evidence type="ECO:0000259" key="2">
    <source>
        <dbReference type="Pfam" id="PF24802"/>
    </source>
</evidence>
<organism evidence="3 4">
    <name type="scientific">Lentithecium fluviatile CBS 122367</name>
    <dbReference type="NCBI Taxonomy" id="1168545"/>
    <lineage>
        <taxon>Eukaryota</taxon>
        <taxon>Fungi</taxon>
        <taxon>Dikarya</taxon>
        <taxon>Ascomycota</taxon>
        <taxon>Pezizomycotina</taxon>
        <taxon>Dothideomycetes</taxon>
        <taxon>Pleosporomycetidae</taxon>
        <taxon>Pleosporales</taxon>
        <taxon>Massarineae</taxon>
        <taxon>Lentitheciaceae</taxon>
        <taxon>Lentithecium</taxon>
    </lineage>
</organism>
<feature type="transmembrane region" description="Helical" evidence="1">
    <location>
        <begin position="12"/>
        <end position="33"/>
    </location>
</feature>
<dbReference type="Proteomes" id="UP000799291">
    <property type="component" value="Unassembled WGS sequence"/>
</dbReference>
<feature type="transmembrane region" description="Helical" evidence="1">
    <location>
        <begin position="48"/>
        <end position="72"/>
    </location>
</feature>
<gene>
    <name evidence="3" type="ORF">K458DRAFT_478336</name>
</gene>